<organism evidence="7 8">
    <name type="scientific">Limulus polyphemus</name>
    <name type="common">Atlantic horseshoe crab</name>
    <dbReference type="NCBI Taxonomy" id="6850"/>
    <lineage>
        <taxon>Eukaryota</taxon>
        <taxon>Metazoa</taxon>
        <taxon>Ecdysozoa</taxon>
        <taxon>Arthropoda</taxon>
        <taxon>Chelicerata</taxon>
        <taxon>Merostomata</taxon>
        <taxon>Xiphosura</taxon>
        <taxon>Limulidae</taxon>
        <taxon>Limulus</taxon>
    </lineage>
</organism>
<dbReference type="InterPro" id="IPR013320">
    <property type="entry name" value="ConA-like_dom_sf"/>
</dbReference>
<evidence type="ECO:0000259" key="6">
    <source>
        <dbReference type="PROSITE" id="PS50025"/>
    </source>
</evidence>
<keyword evidence="7" id="KW-1185">Reference proteome</keyword>
<feature type="domain" description="Laminin G" evidence="6">
    <location>
        <begin position="84"/>
        <end position="248"/>
    </location>
</feature>
<keyword evidence="5" id="KW-0175">Coiled coil</keyword>
<dbReference type="InterPro" id="IPR051586">
    <property type="entry name" value="PKC-binding_NELL"/>
</dbReference>
<evidence type="ECO:0000256" key="4">
    <source>
        <dbReference type="PROSITE-ProRule" id="PRU00122"/>
    </source>
</evidence>
<protein>
    <submittedName>
        <fullName evidence="8">Protein kinase C-binding protein NELL1-like</fullName>
    </submittedName>
</protein>
<accession>A0ABM1SUE7</accession>
<gene>
    <name evidence="8" type="primary">LOC111086882</name>
</gene>
<evidence type="ECO:0000256" key="3">
    <source>
        <dbReference type="ARBA" id="ARBA00023180"/>
    </source>
</evidence>
<dbReference type="InterPro" id="IPR048287">
    <property type="entry name" value="TSPN-like_N"/>
</dbReference>
<evidence type="ECO:0000313" key="8">
    <source>
        <dbReference type="RefSeq" id="XP_022247253.1"/>
    </source>
</evidence>
<evidence type="ECO:0000256" key="2">
    <source>
        <dbReference type="ARBA" id="ARBA00022837"/>
    </source>
</evidence>
<reference evidence="8" key="1">
    <citation type="submission" date="2025-08" db="UniProtKB">
        <authorList>
            <consortium name="RefSeq"/>
        </authorList>
    </citation>
    <scope>IDENTIFICATION</scope>
    <source>
        <tissue evidence="8">Muscle</tissue>
    </source>
</reference>
<dbReference type="RefSeq" id="XP_022247253.1">
    <property type="nucleotide sequence ID" value="XM_022391545.1"/>
</dbReference>
<feature type="coiled-coil region" evidence="5">
    <location>
        <begin position="254"/>
        <end position="288"/>
    </location>
</feature>
<feature type="non-terminal residue" evidence="8">
    <location>
        <position position="317"/>
    </location>
</feature>
<dbReference type="InterPro" id="IPR001791">
    <property type="entry name" value="Laminin_G"/>
</dbReference>
<dbReference type="Proteomes" id="UP000694941">
    <property type="component" value="Unplaced"/>
</dbReference>
<dbReference type="SMART" id="SM00282">
    <property type="entry name" value="LamG"/>
    <property type="match status" value="1"/>
</dbReference>
<dbReference type="Gene3D" id="2.60.120.200">
    <property type="match status" value="1"/>
</dbReference>
<sequence>MKVGLIDLSSSIPWLRCRSTMLAFLYALITSELVVYKLAGLQIESKYQVDLIEGLRVFNTTYRGLTVAEGFNKLSPAIRLSGDSRQLVLPVEVYSKAANLLYYSNEFTFAVTLRQEERNTGTILSFSEGNNRFLEVQTSGRKDEVRFHYTCKDMLYVETFPYRLADNTWHQLALTVSGNNIEIYVDCSKIYTRVLKEIEHNFTGRNVSLWLGQRTPRHFLFKGFLQDVKIIGRSHGYIQQCPQLNTGCPTCGQFHELRLSVVHLENRLRELTNRLVEAEERLTVVEECECRKNCQINGSIHPDGASWKEACDICSCL</sequence>
<name>A0ABM1SUE7_LIMPO</name>
<dbReference type="PROSITE" id="PS50025">
    <property type="entry name" value="LAM_G_DOMAIN"/>
    <property type="match status" value="1"/>
</dbReference>
<comment type="caution">
    <text evidence="4">Lacks conserved residue(s) required for the propagation of feature annotation.</text>
</comment>
<evidence type="ECO:0000256" key="1">
    <source>
        <dbReference type="ARBA" id="ARBA00022737"/>
    </source>
</evidence>
<dbReference type="PANTHER" id="PTHR24042:SF5">
    <property type="entry name" value="EGF-LIKE CALCIUM-BINDING DOMAIN-CONTAINING PROTEIN"/>
    <property type="match status" value="1"/>
</dbReference>
<dbReference type="Pfam" id="PF13385">
    <property type="entry name" value="Laminin_G_3"/>
    <property type="match status" value="1"/>
</dbReference>
<evidence type="ECO:0000256" key="5">
    <source>
        <dbReference type="SAM" id="Coils"/>
    </source>
</evidence>
<dbReference type="SUPFAM" id="SSF49899">
    <property type="entry name" value="Concanavalin A-like lectins/glucanases"/>
    <property type="match status" value="1"/>
</dbReference>
<keyword evidence="1" id="KW-0677">Repeat</keyword>
<evidence type="ECO:0000313" key="7">
    <source>
        <dbReference type="Proteomes" id="UP000694941"/>
    </source>
</evidence>
<proteinExistence type="predicted"/>
<keyword evidence="3" id="KW-0325">Glycoprotein</keyword>
<dbReference type="SMART" id="SM00210">
    <property type="entry name" value="TSPN"/>
    <property type="match status" value="1"/>
</dbReference>
<dbReference type="PANTHER" id="PTHR24042">
    <property type="entry name" value="NEL HOMOLOG"/>
    <property type="match status" value="1"/>
</dbReference>
<keyword evidence="2" id="KW-0106">Calcium</keyword>
<dbReference type="GeneID" id="111086882"/>